<dbReference type="GO" id="GO:0015818">
    <property type="term" value="P:isoleucine transport"/>
    <property type="evidence" value="ECO:0007669"/>
    <property type="project" value="TreeGrafter"/>
</dbReference>
<dbReference type="NCBIfam" id="TIGR00796">
    <property type="entry name" value="livcs"/>
    <property type="match status" value="1"/>
</dbReference>
<accession>A0A9D3AIQ6</accession>
<feature type="transmembrane region" description="Helical" evidence="9">
    <location>
        <begin position="40"/>
        <end position="60"/>
    </location>
</feature>
<dbReference type="AlphaFoldDB" id="A0A9D3AIQ6"/>
<comment type="caution">
    <text evidence="10">The sequence shown here is derived from an EMBL/GenBank/DDBJ whole genome shotgun (WGS) entry which is preliminary data.</text>
</comment>
<dbReference type="Proteomes" id="UP000813420">
    <property type="component" value="Unassembled WGS sequence"/>
</dbReference>
<dbReference type="Pfam" id="PF05525">
    <property type="entry name" value="Branch_AA_trans"/>
    <property type="match status" value="1"/>
</dbReference>
<organism evidence="10 11">
    <name type="scientific">Merdimonas faecis</name>
    <dbReference type="NCBI Taxonomy" id="1653435"/>
    <lineage>
        <taxon>Bacteria</taxon>
        <taxon>Bacillati</taxon>
        <taxon>Bacillota</taxon>
        <taxon>Clostridia</taxon>
        <taxon>Lachnospirales</taxon>
        <taxon>Lachnospiraceae</taxon>
        <taxon>Merdimonas</taxon>
    </lineage>
</organism>
<dbReference type="PANTHER" id="PTHR30588:SF0">
    <property type="entry name" value="BRANCHED-CHAIN AMINO ACID PERMEASE BRNQ"/>
    <property type="match status" value="1"/>
</dbReference>
<comment type="subcellular location">
    <subcellularLocation>
        <location evidence="1 9">Cell membrane</location>
        <topology evidence="1 9">Multi-pass membrane protein</topology>
    </subcellularLocation>
</comment>
<feature type="transmembrane region" description="Helical" evidence="9">
    <location>
        <begin position="421"/>
        <end position="445"/>
    </location>
</feature>
<feature type="transmembrane region" description="Helical" evidence="9">
    <location>
        <begin position="282"/>
        <end position="307"/>
    </location>
</feature>
<evidence type="ECO:0000256" key="1">
    <source>
        <dbReference type="ARBA" id="ARBA00004651"/>
    </source>
</evidence>
<keyword evidence="3 9" id="KW-0813">Transport</keyword>
<evidence type="ECO:0000256" key="7">
    <source>
        <dbReference type="ARBA" id="ARBA00022989"/>
    </source>
</evidence>
<protein>
    <recommendedName>
        <fullName evidence="9">Branched-chain amino acid transport system carrier protein</fullName>
    </recommendedName>
</protein>
<feature type="transmembrane region" description="Helical" evidence="9">
    <location>
        <begin position="382"/>
        <end position="401"/>
    </location>
</feature>
<name>A0A9D3AIQ6_9FIRM</name>
<evidence type="ECO:0000313" key="10">
    <source>
        <dbReference type="EMBL" id="HJH49277.1"/>
    </source>
</evidence>
<keyword evidence="5 9" id="KW-0812">Transmembrane</keyword>
<keyword evidence="7 9" id="KW-1133">Transmembrane helix</keyword>
<feature type="transmembrane region" description="Helical" evidence="9">
    <location>
        <begin position="357"/>
        <end position="375"/>
    </location>
</feature>
<comment type="caution">
    <text evidence="9">Lacks conserved residue(s) required for the propagation of feature annotation.</text>
</comment>
<reference evidence="10" key="1">
    <citation type="journal article" date="2021" name="PeerJ">
        <title>Extensive microbial diversity within the chicken gut microbiome revealed by metagenomics and culture.</title>
        <authorList>
            <person name="Gilroy R."/>
            <person name="Ravi A."/>
            <person name="Getino M."/>
            <person name="Pursley I."/>
            <person name="Horton D.L."/>
            <person name="Alikhan N.F."/>
            <person name="Baker D."/>
            <person name="Gharbi K."/>
            <person name="Hall N."/>
            <person name="Watson M."/>
            <person name="Adriaenssens E.M."/>
            <person name="Foster-Nyarko E."/>
            <person name="Jarju S."/>
            <person name="Secka A."/>
            <person name="Antonio M."/>
            <person name="Oren A."/>
            <person name="Chaudhuri R.R."/>
            <person name="La Ragione R."/>
            <person name="Hildebrand F."/>
            <person name="Pallen M.J."/>
        </authorList>
    </citation>
    <scope>NUCLEOTIDE SEQUENCE</scope>
    <source>
        <strain evidence="10">USAMLcec4-12693</strain>
    </source>
</reference>
<proteinExistence type="inferred from homology"/>
<evidence type="ECO:0000256" key="5">
    <source>
        <dbReference type="ARBA" id="ARBA00022692"/>
    </source>
</evidence>
<keyword evidence="8 9" id="KW-0472">Membrane</keyword>
<feature type="transmembrane region" description="Helical" evidence="9">
    <location>
        <begin position="208"/>
        <end position="226"/>
    </location>
</feature>
<evidence type="ECO:0000256" key="4">
    <source>
        <dbReference type="ARBA" id="ARBA00022475"/>
    </source>
</evidence>
<feature type="transmembrane region" description="Helical" evidence="9">
    <location>
        <begin position="81"/>
        <end position="98"/>
    </location>
</feature>
<dbReference type="EMBL" id="DYXE01000034">
    <property type="protein sequence ID" value="HJH49277.1"/>
    <property type="molecule type" value="Genomic_DNA"/>
</dbReference>
<feature type="transmembrane region" description="Helical" evidence="9">
    <location>
        <begin position="9"/>
        <end position="28"/>
    </location>
</feature>
<dbReference type="GO" id="GO:0015820">
    <property type="term" value="P:L-leucine transport"/>
    <property type="evidence" value="ECO:0007669"/>
    <property type="project" value="TreeGrafter"/>
</dbReference>
<dbReference type="RefSeq" id="WP_270643933.1">
    <property type="nucleotide sequence ID" value="NZ_CALWFG010000065.1"/>
</dbReference>
<dbReference type="InterPro" id="IPR004685">
    <property type="entry name" value="Brnchd-chn_aa_trnsp_Livcs"/>
</dbReference>
<comment type="function">
    <text evidence="9">Component of the transport system for branched-chain amino acids.</text>
</comment>
<dbReference type="GO" id="GO:0015188">
    <property type="term" value="F:L-isoleucine transmembrane transporter activity"/>
    <property type="evidence" value="ECO:0007669"/>
    <property type="project" value="TreeGrafter"/>
</dbReference>
<dbReference type="GO" id="GO:0015190">
    <property type="term" value="F:L-leucine transmembrane transporter activity"/>
    <property type="evidence" value="ECO:0007669"/>
    <property type="project" value="TreeGrafter"/>
</dbReference>
<evidence type="ECO:0000256" key="9">
    <source>
        <dbReference type="RuleBase" id="RU362122"/>
    </source>
</evidence>
<keyword evidence="4" id="KW-1003">Cell membrane</keyword>
<dbReference type="GO" id="GO:0005886">
    <property type="term" value="C:plasma membrane"/>
    <property type="evidence" value="ECO:0007669"/>
    <property type="project" value="UniProtKB-SubCell"/>
</dbReference>
<dbReference type="PANTHER" id="PTHR30588">
    <property type="entry name" value="BRANCHED-CHAIN AMINO ACID TRANSPORT SYSTEM 2 CARRIER PROTEIN"/>
    <property type="match status" value="1"/>
</dbReference>
<dbReference type="GO" id="GO:0005304">
    <property type="term" value="F:L-valine transmembrane transporter activity"/>
    <property type="evidence" value="ECO:0007669"/>
    <property type="project" value="TreeGrafter"/>
</dbReference>
<evidence type="ECO:0000256" key="3">
    <source>
        <dbReference type="ARBA" id="ARBA00022448"/>
    </source>
</evidence>
<reference evidence="10" key="2">
    <citation type="submission" date="2021-09" db="EMBL/GenBank/DDBJ databases">
        <authorList>
            <person name="Gilroy R."/>
        </authorList>
    </citation>
    <scope>NUCLEOTIDE SEQUENCE</scope>
    <source>
        <strain evidence="10">USAMLcec4-12693</strain>
    </source>
</reference>
<evidence type="ECO:0000256" key="6">
    <source>
        <dbReference type="ARBA" id="ARBA00022970"/>
    </source>
</evidence>
<evidence type="ECO:0000313" key="11">
    <source>
        <dbReference type="Proteomes" id="UP000813420"/>
    </source>
</evidence>
<evidence type="ECO:0000256" key="8">
    <source>
        <dbReference type="ARBA" id="ARBA00023136"/>
    </source>
</evidence>
<evidence type="ECO:0000256" key="2">
    <source>
        <dbReference type="ARBA" id="ARBA00008540"/>
    </source>
</evidence>
<sequence length="455" mass="48209">MKKLTFRETIFVASMLFGMFFGAGNLIFPVSMGQMAGRNMWQAAAGFLVTGVGLPLLSVAALGISRENGLQGLASRVGKKFGIFFTCALYLTIGPFFATPRCASVSFTVGIERILPANAVSGSGYMLWQAAFSFLFFAVVLFFSLRPGEIMTWIGKVLNPVFLVMLGILVLRALSAPMGTPGDMVPESAYESGAFFTGLLEGYNTMDALAGLAFGIVVIDVIRGLGVKEPGQIARGTVKAGIFSSLLMAVIYLLVTLVGAQSRGQLETAPNGGEALAQIADYYFGGAGMLILAVLVTVACLKTAIGLTTSCSETFCAMFPGGPGYRTWAVGFATLSFLTANLGLDAIIAYAVPVLMFLYPLAIVLVLLTLCGKWFDNDGTVLRWTLGFTGVAAMVDFLRTLPEGTKEFLHISGVTELAETWIPLAGQGLGWVLPAGIGLVIGLLIRRKKQRKAAG</sequence>
<feature type="transmembrane region" description="Helical" evidence="9">
    <location>
        <begin position="238"/>
        <end position="262"/>
    </location>
</feature>
<feature type="transmembrane region" description="Helical" evidence="9">
    <location>
        <begin position="157"/>
        <end position="175"/>
    </location>
</feature>
<keyword evidence="6 9" id="KW-0029">Amino-acid transport</keyword>
<gene>
    <name evidence="10" type="primary">brnQ</name>
    <name evidence="10" type="ORF">K8V39_03325</name>
</gene>
<comment type="similarity">
    <text evidence="2 9">Belongs to the branched chain amino acid transporter family.</text>
</comment>
<feature type="transmembrane region" description="Helical" evidence="9">
    <location>
        <begin position="125"/>
        <end position="145"/>
    </location>
</feature>
<dbReference type="Gene3D" id="1.20.1740.10">
    <property type="entry name" value="Amino acid/polyamine transporter I"/>
    <property type="match status" value="1"/>
</dbReference>